<accession>A0A931IFX3</accession>
<sequence>MRVSRITATAILALGAIGLGTGIAPAEPTQPAPSYLRDGEGPLHLEGEFQRVGYDVAASEDRRSVTTVLRDGRFHLVEDGRVVTVTDRDGQVLAALPMAVRVGDRRVEIRPIVDPAGTTLTLAPAAIADTPIRDISAQERFFAEVERHMPQVVAGAAIGAAIGFVLGFPLGLFIFDIVTVPITTVVGGVIGAFAGLYAGGGQPAIDSALEYMQGAP</sequence>
<keyword evidence="1" id="KW-0812">Transmembrane</keyword>
<reference evidence="4" key="1">
    <citation type="submission" date="2020-11" db="EMBL/GenBank/DDBJ databases">
        <title>Nocardia NEAU-351.nov., a novel actinomycete isolated from the cow dung.</title>
        <authorList>
            <person name="Zhang X."/>
        </authorList>
    </citation>
    <scope>NUCLEOTIDE SEQUENCE</scope>
    <source>
        <strain evidence="4">NEAU-351</strain>
    </source>
</reference>
<dbReference type="Pfam" id="PF26059">
    <property type="entry name" value="DUF8020"/>
    <property type="match status" value="1"/>
</dbReference>
<feature type="transmembrane region" description="Helical" evidence="1">
    <location>
        <begin position="182"/>
        <end position="200"/>
    </location>
</feature>
<feature type="chain" id="PRO_5036977212" description="DUF8020 domain-containing protein" evidence="2">
    <location>
        <begin position="27"/>
        <end position="216"/>
    </location>
</feature>
<organism evidence="4 5">
    <name type="scientific">Nocardia bovistercoris</name>
    <dbReference type="NCBI Taxonomy" id="2785916"/>
    <lineage>
        <taxon>Bacteria</taxon>
        <taxon>Bacillati</taxon>
        <taxon>Actinomycetota</taxon>
        <taxon>Actinomycetes</taxon>
        <taxon>Mycobacteriales</taxon>
        <taxon>Nocardiaceae</taxon>
        <taxon>Nocardia</taxon>
    </lineage>
</organism>
<feature type="transmembrane region" description="Helical" evidence="1">
    <location>
        <begin position="152"/>
        <end position="175"/>
    </location>
</feature>
<keyword evidence="1" id="KW-1133">Transmembrane helix</keyword>
<keyword evidence="5" id="KW-1185">Reference proteome</keyword>
<evidence type="ECO:0000313" key="5">
    <source>
        <dbReference type="Proteomes" id="UP000655751"/>
    </source>
</evidence>
<dbReference type="EMBL" id="JADMLG010000019">
    <property type="protein sequence ID" value="MBH0780987.1"/>
    <property type="molecule type" value="Genomic_DNA"/>
</dbReference>
<gene>
    <name evidence="4" type="ORF">IT779_32420</name>
</gene>
<keyword evidence="1" id="KW-0472">Membrane</keyword>
<dbReference type="RefSeq" id="WP_196153288.1">
    <property type="nucleotide sequence ID" value="NZ_JADMLG010000019.1"/>
</dbReference>
<keyword evidence="2" id="KW-0732">Signal</keyword>
<evidence type="ECO:0000313" key="4">
    <source>
        <dbReference type="EMBL" id="MBH0780987.1"/>
    </source>
</evidence>
<evidence type="ECO:0000256" key="1">
    <source>
        <dbReference type="SAM" id="Phobius"/>
    </source>
</evidence>
<protein>
    <recommendedName>
        <fullName evidence="3">DUF8020 domain-containing protein</fullName>
    </recommendedName>
</protein>
<comment type="caution">
    <text evidence="4">The sequence shown here is derived from an EMBL/GenBank/DDBJ whole genome shotgun (WGS) entry which is preliminary data.</text>
</comment>
<evidence type="ECO:0000256" key="2">
    <source>
        <dbReference type="SAM" id="SignalP"/>
    </source>
</evidence>
<feature type="signal peptide" evidence="2">
    <location>
        <begin position="1"/>
        <end position="26"/>
    </location>
</feature>
<feature type="domain" description="DUF8020" evidence="3">
    <location>
        <begin position="53"/>
        <end position="125"/>
    </location>
</feature>
<dbReference type="AlphaFoldDB" id="A0A931IFX3"/>
<evidence type="ECO:0000259" key="3">
    <source>
        <dbReference type="Pfam" id="PF26059"/>
    </source>
</evidence>
<proteinExistence type="predicted"/>
<name>A0A931IFX3_9NOCA</name>
<dbReference type="InterPro" id="IPR058333">
    <property type="entry name" value="DUF8020"/>
</dbReference>
<dbReference type="Proteomes" id="UP000655751">
    <property type="component" value="Unassembled WGS sequence"/>
</dbReference>